<accession>A0AAN9LPL8</accession>
<sequence length="1214" mass="133171">MKPTRRFNKPDPVSKLVLEEVIGLTTKNGNGLASNAFSSKCAYLAGSVVVIYDMNLGTQSHLMVSNRLPKPLSCVALSQDGHFVAAGEAGNQSSVLVWDSFTLSIVSELKGHLYGVACICLSPNGKHLVSVGGYIYLWDWRSGELVTKLQATSSCSTISSVSFSSDAKFIVTAGKKHLKFWTLGSSRRTQLNGGMSRTTSLAIHEKPANLSIHKGSSFTSIAFSVRGSSSYDNCKQAPDSFPIYILTDSGILYLINSGMSVERSVTLKVRKAFALSTSGKLIACACNSGTVHLFIPMSLEYVSSILYSKTKKFYEENNSVCDAIVPEQDFEQLLGLPDAVACQFSALEKLVVIYGDHSLYIYDIHDVYQVTKCFMLVSHSSCIWDIKNLCCENMHDPSLACTARGCSGGISFATCSADGTIRLWDIALQSDLSKDAEELKTELLGSSCLVTAGTFERDAVKADVTNQEIRSLAVSSDGKYLAAGDCKGNLHIYNLQSSDYTCFQGAHDAEILTLNFTFPTPDISEQIGKKNYFLASGGRDCIIHLYDVKRNFDLIGSIDDHSAAVTSVKISSNGCRILSCSADSFLVLHGVEIADNGYKILQQHRQRALQRGTVYDMAVDLTCETVVTVGQDKKVKMFDMAARKLIRSYNQDKNFGEPIKVIMDPSCTYVVCSFSNKSICIYDLITGEMVAKASGHAEIVTGVIFLPDCKHIVSVDGNGCVFVWKLPALLSSKILERIIEKNNLLSPRSSVQPLACNHLSFPEVECQHSKMNTGDVWSLRNNSQSGDGVLYPEDSHRKASSFKFSVSRLPKWAQAKMTSSNNVCKRLNCTSSEANAPSSPEVQIPLDHASLSPETVNSQASSMPGGTYNNNIALDNQWHSVYTVCMEALSSPEMQNLCQTKFPEIPLSTRQDRDVITEDQNFFGHNSLIKNENMGLVSDQHVGCNNNDVSWCSKTLSDCKAEELYLNESGSVSKIIEGNLGCLFCEEDSDMFKQHFGSLSNTHKMESRNSLIRRFSARYIVQWDYPGDCKKLFSSPFRNMTDRKSSEHEIATNIISEDRSLQAKEIEEVRSSSEQDLMNSAQCSVDSTCELIKFPVKENSVDKGCDLGETISACKEAFGSLDAAAESVVQLFLKLEMSYEEVSTGAGAQLFDEAAEQLPLIVEKVNAVARLVQCRKNGKCGKISVSEINQLYARFAGGRSNKIMEIPKDGTCIH</sequence>
<dbReference type="SMART" id="SM00320">
    <property type="entry name" value="WD40"/>
    <property type="match status" value="11"/>
</dbReference>
<feature type="repeat" description="WD" evidence="1">
    <location>
        <begin position="412"/>
        <end position="434"/>
    </location>
</feature>
<dbReference type="PANTHER" id="PTHR45589">
    <property type="entry name" value="WD REPEAT DOMAIN 62, ISOFORM G"/>
    <property type="match status" value="1"/>
</dbReference>
<proteinExistence type="predicted"/>
<dbReference type="Proteomes" id="UP001367508">
    <property type="component" value="Unassembled WGS sequence"/>
</dbReference>
<dbReference type="InterPro" id="IPR001680">
    <property type="entry name" value="WD40_rpt"/>
</dbReference>
<name>A0AAN9LPL8_CANGL</name>
<dbReference type="InterPro" id="IPR036322">
    <property type="entry name" value="WD40_repeat_dom_sf"/>
</dbReference>
<comment type="caution">
    <text evidence="2">The sequence shown here is derived from an EMBL/GenBank/DDBJ whole genome shotgun (WGS) entry which is preliminary data.</text>
</comment>
<dbReference type="AlphaFoldDB" id="A0AAN9LPL8"/>
<reference evidence="2 3" key="1">
    <citation type="submission" date="2024-01" db="EMBL/GenBank/DDBJ databases">
        <title>The genomes of 5 underutilized Papilionoideae crops provide insights into root nodulation and disease resistanc.</title>
        <authorList>
            <person name="Jiang F."/>
        </authorList>
    </citation>
    <scope>NUCLEOTIDE SEQUENCE [LARGE SCALE GENOMIC DNA]</scope>
    <source>
        <strain evidence="2">LVBAO_FW01</strain>
        <tissue evidence="2">Leaves</tissue>
    </source>
</reference>
<gene>
    <name evidence="2" type="ORF">VNO77_20510</name>
</gene>
<dbReference type="PANTHER" id="PTHR45589:SF1">
    <property type="entry name" value="WD REPEAT DOMAIN 62, ISOFORM G"/>
    <property type="match status" value="1"/>
</dbReference>
<evidence type="ECO:0000313" key="2">
    <source>
        <dbReference type="EMBL" id="KAK7339824.1"/>
    </source>
</evidence>
<keyword evidence="1" id="KW-0853">WD repeat</keyword>
<keyword evidence="3" id="KW-1185">Reference proteome</keyword>
<dbReference type="EMBL" id="JAYMYQ010000004">
    <property type="protein sequence ID" value="KAK7339824.1"/>
    <property type="molecule type" value="Genomic_DNA"/>
</dbReference>
<evidence type="ECO:0008006" key="4">
    <source>
        <dbReference type="Google" id="ProtNLM"/>
    </source>
</evidence>
<dbReference type="Pfam" id="PF00400">
    <property type="entry name" value="WD40"/>
    <property type="match status" value="7"/>
</dbReference>
<evidence type="ECO:0000256" key="1">
    <source>
        <dbReference type="PROSITE-ProRule" id="PRU00221"/>
    </source>
</evidence>
<evidence type="ECO:0000313" key="3">
    <source>
        <dbReference type="Proteomes" id="UP001367508"/>
    </source>
</evidence>
<protein>
    <recommendedName>
        <fullName evidence="4">WD repeat domain 62</fullName>
    </recommendedName>
</protein>
<dbReference type="SUPFAM" id="SSF50978">
    <property type="entry name" value="WD40 repeat-like"/>
    <property type="match status" value="2"/>
</dbReference>
<dbReference type="Gene3D" id="2.130.10.10">
    <property type="entry name" value="YVTN repeat-like/Quinoprotein amine dehydrogenase"/>
    <property type="match status" value="3"/>
</dbReference>
<dbReference type="PROSITE" id="PS50082">
    <property type="entry name" value="WD_REPEATS_2"/>
    <property type="match status" value="2"/>
</dbReference>
<dbReference type="InterPro" id="IPR015943">
    <property type="entry name" value="WD40/YVTN_repeat-like_dom_sf"/>
</dbReference>
<organism evidence="2 3">
    <name type="scientific">Canavalia gladiata</name>
    <name type="common">Sword bean</name>
    <name type="synonym">Dolichos gladiatus</name>
    <dbReference type="NCBI Taxonomy" id="3824"/>
    <lineage>
        <taxon>Eukaryota</taxon>
        <taxon>Viridiplantae</taxon>
        <taxon>Streptophyta</taxon>
        <taxon>Embryophyta</taxon>
        <taxon>Tracheophyta</taxon>
        <taxon>Spermatophyta</taxon>
        <taxon>Magnoliopsida</taxon>
        <taxon>eudicotyledons</taxon>
        <taxon>Gunneridae</taxon>
        <taxon>Pentapetalae</taxon>
        <taxon>rosids</taxon>
        <taxon>fabids</taxon>
        <taxon>Fabales</taxon>
        <taxon>Fabaceae</taxon>
        <taxon>Papilionoideae</taxon>
        <taxon>50 kb inversion clade</taxon>
        <taxon>NPAAA clade</taxon>
        <taxon>indigoferoid/millettioid clade</taxon>
        <taxon>Phaseoleae</taxon>
        <taxon>Canavalia</taxon>
    </lineage>
</organism>
<feature type="repeat" description="WD" evidence="1">
    <location>
        <begin position="693"/>
        <end position="726"/>
    </location>
</feature>
<dbReference type="InterPro" id="IPR052779">
    <property type="entry name" value="WDR62"/>
</dbReference>